<dbReference type="EMBL" id="LJSK01000379">
    <property type="protein sequence ID" value="KPI83421.1"/>
    <property type="molecule type" value="Genomic_DNA"/>
</dbReference>
<sequence length="278" mass="30812">MGHPETDVSLLAVSTSLLPHKRHDDLPFLQMCSYRYYEGCGVRKTAAQRTAEELLHDRSLVFVFLLVLVAALHMHARQHRMPARTRFLGSEVGVKRGVSRILRHLFIATSSVSAQDGGHSRQCHLHLRSSERERGASKTKARREQSPHQALASWLQATCGNKHAGGDTANGEQRSFVCTDGSPTRPHASAHYRKGPPVQRQIGGPMPSRLRIWKPSPPLPQPPPPPHQQRAGGGLSSLLNAPPPLHIDLLSALRWFHSTHHQPLFPALHAQSACAYLR</sequence>
<keyword evidence="2" id="KW-0812">Transmembrane</keyword>
<dbReference type="AlphaFoldDB" id="A0A0N1HZE3"/>
<dbReference type="Proteomes" id="UP000038009">
    <property type="component" value="Unassembled WGS sequence"/>
</dbReference>
<organism evidence="3 4">
    <name type="scientific">Leptomonas seymouri</name>
    <dbReference type="NCBI Taxonomy" id="5684"/>
    <lineage>
        <taxon>Eukaryota</taxon>
        <taxon>Discoba</taxon>
        <taxon>Euglenozoa</taxon>
        <taxon>Kinetoplastea</taxon>
        <taxon>Metakinetoplastina</taxon>
        <taxon>Trypanosomatida</taxon>
        <taxon>Trypanosomatidae</taxon>
        <taxon>Leishmaniinae</taxon>
        <taxon>Leptomonas</taxon>
    </lineage>
</organism>
<evidence type="ECO:0000313" key="3">
    <source>
        <dbReference type="EMBL" id="KPI83421.1"/>
    </source>
</evidence>
<evidence type="ECO:0000256" key="1">
    <source>
        <dbReference type="SAM" id="MobiDB-lite"/>
    </source>
</evidence>
<evidence type="ECO:0000256" key="2">
    <source>
        <dbReference type="SAM" id="Phobius"/>
    </source>
</evidence>
<name>A0A0N1HZE3_LEPSE</name>
<feature type="compositionally biased region" description="Basic and acidic residues" evidence="1">
    <location>
        <begin position="128"/>
        <end position="146"/>
    </location>
</feature>
<keyword evidence="2" id="KW-1133">Transmembrane helix</keyword>
<gene>
    <name evidence="3" type="ORF">ABL78_7548</name>
</gene>
<comment type="caution">
    <text evidence="3">The sequence shown here is derived from an EMBL/GenBank/DDBJ whole genome shotgun (WGS) entry which is preliminary data.</text>
</comment>
<protein>
    <submittedName>
        <fullName evidence="3">Uncharacterized protein</fullName>
    </submittedName>
</protein>
<dbReference type="VEuPathDB" id="TriTrypDB:Lsey_0379_0050"/>
<feature type="region of interest" description="Disordered" evidence="1">
    <location>
        <begin position="115"/>
        <end position="150"/>
    </location>
</feature>
<accession>A0A0N1HZE3</accession>
<keyword evidence="4" id="KW-1185">Reference proteome</keyword>
<feature type="region of interest" description="Disordered" evidence="1">
    <location>
        <begin position="164"/>
        <end position="238"/>
    </location>
</feature>
<feature type="transmembrane region" description="Helical" evidence="2">
    <location>
        <begin position="59"/>
        <end position="76"/>
    </location>
</feature>
<reference evidence="3 4" key="1">
    <citation type="journal article" date="2015" name="PLoS Pathog.">
        <title>Leptomonas seymouri: Adaptations to the Dixenous Life Cycle Analyzed by Genome Sequencing, Transcriptome Profiling and Co-infection with Leishmania donovani.</title>
        <authorList>
            <person name="Kraeva N."/>
            <person name="Butenko A."/>
            <person name="Hlavacova J."/>
            <person name="Kostygov A."/>
            <person name="Myskova J."/>
            <person name="Grybchuk D."/>
            <person name="Lestinova T."/>
            <person name="Votypka J."/>
            <person name="Volf P."/>
            <person name="Opperdoes F."/>
            <person name="Flegontov P."/>
            <person name="Lukes J."/>
            <person name="Yurchenko V."/>
        </authorList>
    </citation>
    <scope>NUCLEOTIDE SEQUENCE [LARGE SCALE GENOMIC DNA]</scope>
    <source>
        <strain evidence="3 4">ATCC 30220</strain>
    </source>
</reference>
<feature type="compositionally biased region" description="Pro residues" evidence="1">
    <location>
        <begin position="215"/>
        <end position="227"/>
    </location>
</feature>
<proteinExistence type="predicted"/>
<evidence type="ECO:0000313" key="4">
    <source>
        <dbReference type="Proteomes" id="UP000038009"/>
    </source>
</evidence>
<keyword evidence="2" id="KW-0472">Membrane</keyword>